<evidence type="ECO:0000256" key="3">
    <source>
        <dbReference type="ARBA" id="ARBA00023015"/>
    </source>
</evidence>
<evidence type="ECO:0000313" key="10">
    <source>
        <dbReference type="Proteomes" id="UP000525416"/>
    </source>
</evidence>
<comment type="similarity">
    <text evidence="2 6">Belongs to the ELL/occludin family.</text>
</comment>
<dbReference type="GO" id="GO:0042795">
    <property type="term" value="P:snRNA transcription by RNA polymerase II"/>
    <property type="evidence" value="ECO:0007669"/>
    <property type="project" value="TreeGrafter"/>
</dbReference>
<dbReference type="Gene3D" id="6.10.140.340">
    <property type="match status" value="1"/>
</dbReference>
<dbReference type="InterPro" id="IPR019464">
    <property type="entry name" value="ELL_N"/>
</dbReference>
<keyword evidence="10" id="KW-1185">Reference proteome</keyword>
<evidence type="ECO:0000256" key="7">
    <source>
        <dbReference type="SAM" id="MobiDB-lite"/>
    </source>
</evidence>
<dbReference type="OrthoDB" id="6284217at2759"/>
<evidence type="ECO:0000256" key="5">
    <source>
        <dbReference type="ARBA" id="ARBA00023242"/>
    </source>
</evidence>
<feature type="non-terminal residue" evidence="9">
    <location>
        <position position="1"/>
    </location>
</feature>
<dbReference type="PANTHER" id="PTHR23288:SF8">
    <property type="entry name" value="RNA POLYMERASE II ELONGATION FACTOR ELL2"/>
    <property type="match status" value="1"/>
</dbReference>
<evidence type="ECO:0000256" key="2">
    <source>
        <dbReference type="ARBA" id="ARBA00009171"/>
    </source>
</evidence>
<evidence type="ECO:0000256" key="1">
    <source>
        <dbReference type="ARBA" id="ARBA00004123"/>
    </source>
</evidence>
<dbReference type="SUPFAM" id="SSF144292">
    <property type="entry name" value="occludin/ELL-like"/>
    <property type="match status" value="1"/>
</dbReference>
<dbReference type="GO" id="GO:0032968">
    <property type="term" value="P:positive regulation of transcription elongation by RNA polymerase II"/>
    <property type="evidence" value="ECO:0007669"/>
    <property type="project" value="TreeGrafter"/>
</dbReference>
<evidence type="ECO:0000256" key="4">
    <source>
        <dbReference type="ARBA" id="ARBA00023163"/>
    </source>
</evidence>
<dbReference type="GO" id="GO:0000987">
    <property type="term" value="F:cis-regulatory region sequence-specific DNA binding"/>
    <property type="evidence" value="ECO:0007669"/>
    <property type="project" value="TreeGrafter"/>
</dbReference>
<evidence type="ECO:0000256" key="6">
    <source>
        <dbReference type="PROSITE-ProRule" id="PRU01324"/>
    </source>
</evidence>
<protein>
    <submittedName>
        <fullName evidence="9">ELL2 factor</fullName>
    </submittedName>
</protein>
<dbReference type="Pfam" id="PF07303">
    <property type="entry name" value="Occludin_ELL"/>
    <property type="match status" value="1"/>
</dbReference>
<dbReference type="InterPro" id="IPR010844">
    <property type="entry name" value="Occludin_ELL"/>
</dbReference>
<feature type="non-terminal residue" evidence="9">
    <location>
        <position position="552"/>
    </location>
</feature>
<dbReference type="SUPFAM" id="SSF46785">
    <property type="entry name" value="Winged helix' DNA-binding domain"/>
    <property type="match status" value="1"/>
</dbReference>
<evidence type="ECO:0000259" key="8">
    <source>
        <dbReference type="PROSITE" id="PS51980"/>
    </source>
</evidence>
<accession>A0A7L1JRW8</accession>
<dbReference type="AlphaFoldDB" id="A0A7L1JRW8"/>
<keyword evidence="5" id="KW-0539">Nucleus</keyword>
<comment type="caution">
    <text evidence="9">The sequence shown here is derived from an EMBL/GenBank/DDBJ whole genome shotgun (WGS) entry which is preliminary data.</text>
</comment>
<comment type="subcellular location">
    <subcellularLocation>
        <location evidence="1">Nucleus</location>
    </subcellularLocation>
</comment>
<proteinExistence type="inferred from homology"/>
<feature type="compositionally biased region" description="Basic and acidic residues" evidence="7">
    <location>
        <begin position="387"/>
        <end position="398"/>
    </location>
</feature>
<dbReference type="Pfam" id="PF10390">
    <property type="entry name" value="ELL"/>
    <property type="match status" value="1"/>
</dbReference>
<dbReference type="InterPro" id="IPR031176">
    <property type="entry name" value="ELL/occludin"/>
</dbReference>
<keyword evidence="3" id="KW-0805">Transcription regulation</keyword>
<dbReference type="InterPro" id="IPR042065">
    <property type="entry name" value="E3_ELL-like"/>
</dbReference>
<dbReference type="PANTHER" id="PTHR23288">
    <property type="entry name" value="OCCLUDIN AND RNA POLYMERASE II ELONGATION FACTOR ELL"/>
    <property type="match status" value="1"/>
</dbReference>
<dbReference type="GO" id="GO:0008023">
    <property type="term" value="C:transcription elongation factor complex"/>
    <property type="evidence" value="ECO:0007669"/>
    <property type="project" value="InterPro"/>
</dbReference>
<dbReference type="PROSITE" id="PS51980">
    <property type="entry name" value="OCEL"/>
    <property type="match status" value="1"/>
</dbReference>
<evidence type="ECO:0000313" key="9">
    <source>
        <dbReference type="EMBL" id="NXN53524.1"/>
    </source>
</evidence>
<sequence>LIEIPNVALPNEVHEFDFHMSNVGKDNPQGSFDCVQQTNSSSGASELICLGHIQNEITVCATSDSNVTTRKRMTQAEAELLNQSAKVIKPAGQFVGKSLQVRTVPQSIPGAVPKRKKSTHVNPANIIEETHTEIPVSQRPCRDRVIHLLALKSYKRPELFARLQKDGISQKDKNSFGPVLQQVARWNPKDNSYTLKSYIFKEIQKDWPGYSEADKQSLESILAGKFKMSHNATSSSCVQAGTSSSASQKRPLNPTFTGPLMCKKQKITDWTSQAQPSVSGWLSATREKAAVALPPPPAAPAVATPPPWVLPVTLLPVSNPPQTDTSSTSRGWGTQDRLVDIYSQSSSSIGKDQQQKYAFLTALGILVPDAVQGETSKTTGKKHEVLHEMPKQHEEKDASTTQGTTNVSKQAKDLREEETDQLEKCFCSDSELKETYAACRDHLSVITEEPDYFTKYLTVVSYEQYQRYKNDFTAQFDEYRKLRTQLETITKRCVEIGTKLHLFCPGSEDHQVKDKTVKSVFHLSPIPSKNYCAEKYRCDYLHKKLTHIRTLI</sequence>
<dbReference type="Gene3D" id="1.10.10.2670">
    <property type="entry name" value="E3 ubiquitin-protein ligase"/>
    <property type="match status" value="1"/>
</dbReference>
<keyword evidence="4" id="KW-0804">Transcription</keyword>
<name>A0A7L1JRW8_RYNNI</name>
<feature type="region of interest" description="Disordered" evidence="7">
    <location>
        <begin position="387"/>
        <end position="406"/>
    </location>
</feature>
<feature type="domain" description="OCEL" evidence="8">
    <location>
        <begin position="450"/>
        <end position="552"/>
    </location>
</feature>
<gene>
    <name evidence="9" type="primary">Ell2</name>
    <name evidence="9" type="ORF">RYNNIG_R08894</name>
</gene>
<dbReference type="GO" id="GO:0006368">
    <property type="term" value="P:transcription elongation by RNA polymerase II"/>
    <property type="evidence" value="ECO:0007669"/>
    <property type="project" value="InterPro"/>
</dbReference>
<reference evidence="9 10" key="1">
    <citation type="submission" date="2019-09" db="EMBL/GenBank/DDBJ databases">
        <title>Bird 10,000 Genomes (B10K) Project - Family phase.</title>
        <authorList>
            <person name="Zhang G."/>
        </authorList>
    </citation>
    <scope>NUCLEOTIDE SEQUENCE [LARGE SCALE GENOMIC DNA]</scope>
    <source>
        <strain evidence="9">B10K-DU-002-16</strain>
        <tissue evidence="9">Muscle</tissue>
    </source>
</reference>
<dbReference type="InterPro" id="IPR036390">
    <property type="entry name" value="WH_DNA-bd_sf"/>
</dbReference>
<dbReference type="Proteomes" id="UP000525416">
    <property type="component" value="Unassembled WGS sequence"/>
</dbReference>
<organism evidence="9 10">
    <name type="scientific">Rynchops niger</name>
    <name type="common">Black skimmer</name>
    <dbReference type="NCBI Taxonomy" id="227184"/>
    <lineage>
        <taxon>Eukaryota</taxon>
        <taxon>Metazoa</taxon>
        <taxon>Chordata</taxon>
        <taxon>Craniata</taxon>
        <taxon>Vertebrata</taxon>
        <taxon>Euteleostomi</taxon>
        <taxon>Archelosauria</taxon>
        <taxon>Archosauria</taxon>
        <taxon>Dinosauria</taxon>
        <taxon>Saurischia</taxon>
        <taxon>Theropoda</taxon>
        <taxon>Coelurosauria</taxon>
        <taxon>Aves</taxon>
        <taxon>Neognathae</taxon>
        <taxon>Neoaves</taxon>
        <taxon>Charadriiformes</taxon>
        <taxon>Laridae</taxon>
        <taxon>Rynchops</taxon>
    </lineage>
</organism>
<dbReference type="EMBL" id="VXBH01003656">
    <property type="protein sequence ID" value="NXN53524.1"/>
    <property type="molecule type" value="Genomic_DNA"/>
</dbReference>